<evidence type="ECO:0000313" key="4">
    <source>
        <dbReference type="Proteomes" id="UP001167864"/>
    </source>
</evidence>
<dbReference type="AlphaFoldDB" id="A0AAW7KAU6"/>
<protein>
    <submittedName>
        <fullName evidence="3">Major capsid protein</fullName>
    </submittedName>
</protein>
<name>A0AAW7KAU6_9GAMM</name>
<keyword evidence="1" id="KW-1133">Transmembrane helix</keyword>
<dbReference type="Pfam" id="PF05356">
    <property type="entry name" value="Phage_Coat_B"/>
    <property type="match status" value="1"/>
</dbReference>
<keyword evidence="1" id="KW-0812">Transmembrane</keyword>
<dbReference type="EMBL" id="JAUEHU010000034">
    <property type="protein sequence ID" value="MDN0089390.1"/>
    <property type="molecule type" value="Genomic_DNA"/>
</dbReference>
<dbReference type="InterPro" id="IPR008020">
    <property type="entry name" value="G8P"/>
</dbReference>
<feature type="signal peptide" evidence="2">
    <location>
        <begin position="1"/>
        <end position="26"/>
    </location>
</feature>
<keyword evidence="2" id="KW-0732">Signal</keyword>
<comment type="caution">
    <text evidence="3">The sequence shown here is derived from an EMBL/GenBank/DDBJ whole genome shotgun (WGS) entry which is preliminary data.</text>
</comment>
<evidence type="ECO:0000256" key="2">
    <source>
        <dbReference type="SAM" id="SignalP"/>
    </source>
</evidence>
<proteinExistence type="predicted"/>
<dbReference type="RefSeq" id="WP_289818382.1">
    <property type="nucleotide sequence ID" value="NZ_JAUEHU010000034.1"/>
</dbReference>
<feature type="chain" id="PRO_5043891345" evidence="2">
    <location>
        <begin position="27"/>
        <end position="80"/>
    </location>
</feature>
<accession>A0AAW7KAU6</accession>
<dbReference type="Proteomes" id="UP001167864">
    <property type="component" value="Unassembled WGS sequence"/>
</dbReference>
<keyword evidence="1" id="KW-0472">Membrane</keyword>
<reference evidence="3" key="1">
    <citation type="submission" date="2023-06" db="EMBL/GenBank/DDBJ databases">
        <authorList>
            <person name="Polev D.E."/>
            <person name="Saitova A.T."/>
            <person name="Bogumilchik E.A."/>
            <person name="Kokorina G.I."/>
            <person name="Voskresenskaia E.A."/>
        </authorList>
    </citation>
    <scope>NUCLEOTIDE SEQUENCE</scope>
    <source>
        <strain evidence="3">2145 StPb PI</strain>
    </source>
</reference>
<organism evidence="3 4">
    <name type="scientific">Yersinia nurmii</name>
    <dbReference type="NCBI Taxonomy" id="685706"/>
    <lineage>
        <taxon>Bacteria</taxon>
        <taxon>Pseudomonadati</taxon>
        <taxon>Pseudomonadota</taxon>
        <taxon>Gammaproteobacteria</taxon>
        <taxon>Enterobacterales</taxon>
        <taxon>Yersiniaceae</taxon>
        <taxon>Yersinia</taxon>
    </lineage>
</organism>
<evidence type="ECO:0000256" key="1">
    <source>
        <dbReference type="SAM" id="Phobius"/>
    </source>
</evidence>
<feature type="transmembrane region" description="Helical" evidence="1">
    <location>
        <begin position="50"/>
        <end position="74"/>
    </location>
</feature>
<evidence type="ECO:0000313" key="3">
    <source>
        <dbReference type="EMBL" id="MDN0089390.1"/>
    </source>
</evidence>
<gene>
    <name evidence="3" type="ORF">QVN42_18755</name>
</gene>
<sequence length="80" mass="8283">MSTLSKLKNKIVLASLVTFSSVSAFAAETTGSNDVDFSQLTNSINFGNVMVGILAVAGALIGIYAGMAGVKWVLRMVRGA</sequence>